<name>A0A8I0HNY8_9CORY</name>
<keyword evidence="3" id="KW-1185">Reference proteome</keyword>
<dbReference type="GO" id="GO:0016747">
    <property type="term" value="F:acyltransferase activity, transferring groups other than amino-acyl groups"/>
    <property type="evidence" value="ECO:0007669"/>
    <property type="project" value="InterPro"/>
</dbReference>
<feature type="domain" description="N-acetyltransferase" evidence="1">
    <location>
        <begin position="32"/>
        <end position="174"/>
    </location>
</feature>
<dbReference type="AlphaFoldDB" id="A0A8I0HNY8"/>
<dbReference type="InterPro" id="IPR000182">
    <property type="entry name" value="GNAT_dom"/>
</dbReference>
<keyword evidence="2" id="KW-0808">Transferase</keyword>
<sequence>MYRLTTPDADGYREWAACLAEFGDGPIDGSGFEGRPDLSAAAFQAYIADRARWADTSIPAPEGFVHCDFRWITGPGGQLLGFLAIRHTLTPFLLEQGGHIGYSVRPTSRNRGVAGAALALGLAEAQALGITPVLLTVREDNLASRRVIERAGGSYEDTRNGFRRYWFPGPHRGQ</sequence>
<evidence type="ECO:0000313" key="3">
    <source>
        <dbReference type="Proteomes" id="UP000650224"/>
    </source>
</evidence>
<evidence type="ECO:0000259" key="1">
    <source>
        <dbReference type="PROSITE" id="PS51186"/>
    </source>
</evidence>
<protein>
    <submittedName>
        <fullName evidence="2">GNAT family N-acetyltransferase</fullName>
    </submittedName>
</protein>
<dbReference type="RefSeq" id="WP_191732709.1">
    <property type="nucleotide sequence ID" value="NZ_JACSPR010000002.1"/>
</dbReference>
<gene>
    <name evidence="2" type="ORF">H9627_03900</name>
</gene>
<comment type="caution">
    <text evidence="2">The sequence shown here is derived from an EMBL/GenBank/DDBJ whole genome shotgun (WGS) entry which is preliminary data.</text>
</comment>
<accession>A0A8I0HNY8</accession>
<proteinExistence type="predicted"/>
<dbReference type="EMBL" id="JACSPR010000002">
    <property type="protein sequence ID" value="MBD8029482.1"/>
    <property type="molecule type" value="Genomic_DNA"/>
</dbReference>
<dbReference type="PROSITE" id="PS51186">
    <property type="entry name" value="GNAT"/>
    <property type="match status" value="1"/>
</dbReference>
<dbReference type="Proteomes" id="UP000650224">
    <property type="component" value="Unassembled WGS sequence"/>
</dbReference>
<dbReference type="SUPFAM" id="SSF55729">
    <property type="entry name" value="Acyl-CoA N-acyltransferases (Nat)"/>
    <property type="match status" value="1"/>
</dbReference>
<dbReference type="InterPro" id="IPR016181">
    <property type="entry name" value="Acyl_CoA_acyltransferase"/>
</dbReference>
<dbReference type="Gene3D" id="3.40.630.30">
    <property type="match status" value="1"/>
</dbReference>
<evidence type="ECO:0000313" key="2">
    <source>
        <dbReference type="EMBL" id="MBD8029482.1"/>
    </source>
</evidence>
<dbReference type="Pfam" id="PF13302">
    <property type="entry name" value="Acetyltransf_3"/>
    <property type="match status" value="1"/>
</dbReference>
<dbReference type="PANTHER" id="PTHR39173:SF1">
    <property type="entry name" value="ACETYLTRANSFERASE"/>
    <property type="match status" value="1"/>
</dbReference>
<reference evidence="2 3" key="1">
    <citation type="submission" date="2020-08" db="EMBL/GenBank/DDBJ databases">
        <title>A Genomic Blueprint of the Chicken Gut Microbiome.</title>
        <authorList>
            <person name="Gilroy R."/>
            <person name="Ravi A."/>
            <person name="Getino M."/>
            <person name="Pursley I."/>
            <person name="Horton D.L."/>
            <person name="Alikhan N.-F."/>
            <person name="Baker D."/>
            <person name="Gharbi K."/>
            <person name="Hall N."/>
            <person name="Watson M."/>
            <person name="Adriaenssens E.M."/>
            <person name="Foster-Nyarko E."/>
            <person name="Jarju S."/>
            <person name="Secka A."/>
            <person name="Antonio M."/>
            <person name="Oren A."/>
            <person name="Chaudhuri R."/>
            <person name="La Ragione R.M."/>
            <person name="Hildebrand F."/>
            <person name="Pallen M.J."/>
        </authorList>
    </citation>
    <scope>NUCLEOTIDE SEQUENCE [LARGE SCALE GENOMIC DNA]</scope>
    <source>
        <strain evidence="2 3">Sa1YVA5</strain>
    </source>
</reference>
<dbReference type="PANTHER" id="PTHR39173">
    <property type="entry name" value="ACETYLTRANSFERASE"/>
    <property type="match status" value="1"/>
</dbReference>
<organism evidence="2 3">
    <name type="scientific">Corynebacterium gallinarum</name>
    <dbReference type="NCBI Taxonomy" id="2762214"/>
    <lineage>
        <taxon>Bacteria</taxon>
        <taxon>Bacillati</taxon>
        <taxon>Actinomycetota</taxon>
        <taxon>Actinomycetes</taxon>
        <taxon>Mycobacteriales</taxon>
        <taxon>Corynebacteriaceae</taxon>
        <taxon>Corynebacterium</taxon>
    </lineage>
</organism>